<protein>
    <submittedName>
        <fullName evidence="3">Uncharacterized protein</fullName>
    </submittedName>
</protein>
<proteinExistence type="predicted"/>
<evidence type="ECO:0000256" key="2">
    <source>
        <dbReference type="SAM" id="Phobius"/>
    </source>
</evidence>
<sequence length="129" mass="14179">MPQIHRFLESAKQTLCVTYVAQCYALLSFPFSANGMQLSERMRIGWKRGAHRGLIGCLAIGFVLFFPFFTINASRCPPNVNDLHNSQKNHHTYYCDSSWTHSNSSSSKCGSFDSGSHSDGFGGGDGSCS</sequence>
<keyword evidence="2" id="KW-0812">Transmembrane</keyword>
<name>A4INN0_GEOTN</name>
<feature type="compositionally biased region" description="Gly residues" evidence="1">
    <location>
        <begin position="120"/>
        <end position="129"/>
    </location>
</feature>
<dbReference type="HOGENOM" id="CLU_1945692_0_0_9"/>
<dbReference type="Proteomes" id="UP000001578">
    <property type="component" value="Chromosome"/>
</dbReference>
<dbReference type="KEGG" id="gtn:GTNG_1566"/>
<reference evidence="3 4" key="1">
    <citation type="journal article" date="2007" name="Proc. Natl. Acad. Sci. U.S.A.">
        <title>Genome and proteome of long-chain alkane degrading Geobacillus thermodenitrificans NG80-2 isolated from a deep-subsurface oil reservoir.</title>
        <authorList>
            <person name="Feng L."/>
            <person name="Wang W."/>
            <person name="Cheng J."/>
            <person name="Ren Y."/>
            <person name="Zhao G."/>
            <person name="Gao C."/>
            <person name="Tang Y."/>
            <person name="Liu X."/>
            <person name="Han W."/>
            <person name="Peng X."/>
            <person name="Liu R."/>
            <person name="Wang L."/>
        </authorList>
    </citation>
    <scope>NUCLEOTIDE SEQUENCE [LARGE SCALE GENOMIC DNA]</scope>
    <source>
        <strain evidence="3 4">NG80-2</strain>
    </source>
</reference>
<dbReference type="EMBL" id="CP000557">
    <property type="protein sequence ID" value="ABO66934.1"/>
    <property type="molecule type" value="Genomic_DNA"/>
</dbReference>
<feature type="compositionally biased region" description="Low complexity" evidence="1">
    <location>
        <begin position="98"/>
        <end position="119"/>
    </location>
</feature>
<feature type="transmembrane region" description="Helical" evidence="2">
    <location>
        <begin position="53"/>
        <end position="71"/>
    </location>
</feature>
<gene>
    <name evidence="3" type="ordered locus">GTNG_1566</name>
</gene>
<organism evidence="3 4">
    <name type="scientific">Geobacillus thermodenitrificans (strain NG80-2)</name>
    <dbReference type="NCBI Taxonomy" id="420246"/>
    <lineage>
        <taxon>Bacteria</taxon>
        <taxon>Bacillati</taxon>
        <taxon>Bacillota</taxon>
        <taxon>Bacilli</taxon>
        <taxon>Bacillales</taxon>
        <taxon>Anoxybacillaceae</taxon>
        <taxon>Geobacillus</taxon>
    </lineage>
</organism>
<evidence type="ECO:0000313" key="3">
    <source>
        <dbReference type="EMBL" id="ABO66934.1"/>
    </source>
</evidence>
<dbReference type="AlphaFoldDB" id="A4INN0"/>
<keyword evidence="2" id="KW-1133">Transmembrane helix</keyword>
<evidence type="ECO:0000313" key="4">
    <source>
        <dbReference type="Proteomes" id="UP000001578"/>
    </source>
</evidence>
<evidence type="ECO:0000256" key="1">
    <source>
        <dbReference type="SAM" id="MobiDB-lite"/>
    </source>
</evidence>
<feature type="region of interest" description="Disordered" evidence="1">
    <location>
        <begin position="98"/>
        <end position="129"/>
    </location>
</feature>
<accession>A4INN0</accession>
<keyword evidence="2" id="KW-0472">Membrane</keyword>